<dbReference type="PANTHER" id="PTHR11895:SF7">
    <property type="entry name" value="GLUTAMYL-TRNA(GLN) AMIDOTRANSFERASE SUBUNIT A, MITOCHONDRIAL"/>
    <property type="match status" value="1"/>
</dbReference>
<comment type="caution">
    <text evidence="3">The sequence shown here is derived from an EMBL/GenBank/DDBJ whole genome shotgun (WGS) entry which is preliminary data.</text>
</comment>
<sequence>MKRSEYVGLDALGMAELVQSGEVTASELMACALSLAGEQGARLNAVASVAENPGSHVAGGVFEGVPFLVKELLAYPGLRTSMGSRLFADYVATEHTPYTRRLEESGLAVFGNTTSSELGLLGSTETLLHGPTINPWRDGYSAGGSSGGSAAAVAAGIVPFAHASDAGGSIRGPASACGVFGFKPSAGRCVAPGDAGPLGGMLAEHCISRTVRDSAALLSVTEATGAEARYPPIGFFRGPGKKRLKIGYYTRTLTGGEADAEVEEALNTVAALCWDLGHEVVPTPGPEIDGKAVSEGFFTVAGAAMDGLVATMQGALGREIGSDDLEPFTLRLIEWYRTLGRDAMARAIGRLQDAGERMNRFAEAFDVLLCPTLSAPAQPLGWLSPRLEREELVARTEDWVGYTPIHNAGGMPAMSVPLSMSGRGLPIGSHFAARPGDDALLLGLAYELEQAAPWAGRLPPE</sequence>
<feature type="domain" description="Amidase" evidence="2">
    <location>
        <begin position="56"/>
        <end position="442"/>
    </location>
</feature>
<proteinExistence type="inferred from homology"/>
<dbReference type="RefSeq" id="WP_373657239.1">
    <property type="nucleotide sequence ID" value="NZ_JBGUAW010000014.1"/>
</dbReference>
<dbReference type="EMBL" id="JBGUAW010000014">
    <property type="protein sequence ID" value="MFA9462450.1"/>
    <property type="molecule type" value="Genomic_DNA"/>
</dbReference>
<evidence type="ECO:0000256" key="1">
    <source>
        <dbReference type="ARBA" id="ARBA00009199"/>
    </source>
</evidence>
<comment type="similarity">
    <text evidence="1">Belongs to the amidase family.</text>
</comment>
<dbReference type="SUPFAM" id="SSF75304">
    <property type="entry name" value="Amidase signature (AS) enzymes"/>
    <property type="match status" value="1"/>
</dbReference>
<protein>
    <submittedName>
        <fullName evidence="3">Amidase family protein</fullName>
    </submittedName>
</protein>
<keyword evidence="4" id="KW-1185">Reference proteome</keyword>
<dbReference type="InterPro" id="IPR036928">
    <property type="entry name" value="AS_sf"/>
</dbReference>
<evidence type="ECO:0000313" key="3">
    <source>
        <dbReference type="EMBL" id="MFA9462450.1"/>
    </source>
</evidence>
<dbReference type="PROSITE" id="PS00571">
    <property type="entry name" value="AMIDASES"/>
    <property type="match status" value="1"/>
</dbReference>
<evidence type="ECO:0000259" key="2">
    <source>
        <dbReference type="Pfam" id="PF01425"/>
    </source>
</evidence>
<reference evidence="3 4" key="1">
    <citation type="submission" date="2024-08" db="EMBL/GenBank/DDBJ databases">
        <title>Whole-genome sequencing of halo(alkali)philic microorganisms from hypersaline lakes.</title>
        <authorList>
            <person name="Sorokin D.Y."/>
            <person name="Merkel A.Y."/>
            <person name="Messina E."/>
            <person name="Yakimov M."/>
        </authorList>
    </citation>
    <scope>NUCLEOTIDE SEQUENCE [LARGE SCALE GENOMIC DNA]</scope>
    <source>
        <strain evidence="3 4">Cl-TMA</strain>
    </source>
</reference>
<dbReference type="Proteomes" id="UP001575181">
    <property type="component" value="Unassembled WGS sequence"/>
</dbReference>
<name>A0ABV4U0U0_9GAMM</name>
<dbReference type="InterPro" id="IPR020556">
    <property type="entry name" value="Amidase_CS"/>
</dbReference>
<dbReference type="InterPro" id="IPR023631">
    <property type="entry name" value="Amidase_dom"/>
</dbReference>
<dbReference type="InterPro" id="IPR000120">
    <property type="entry name" value="Amidase"/>
</dbReference>
<dbReference type="Pfam" id="PF01425">
    <property type="entry name" value="Amidase"/>
    <property type="match status" value="1"/>
</dbReference>
<dbReference type="Gene3D" id="3.90.1300.10">
    <property type="entry name" value="Amidase signature (AS) domain"/>
    <property type="match status" value="1"/>
</dbReference>
<dbReference type="PANTHER" id="PTHR11895">
    <property type="entry name" value="TRANSAMIDASE"/>
    <property type="match status" value="1"/>
</dbReference>
<evidence type="ECO:0000313" key="4">
    <source>
        <dbReference type="Proteomes" id="UP001575181"/>
    </source>
</evidence>
<gene>
    <name evidence="3" type="ORF">ACERLL_16705</name>
</gene>
<accession>A0ABV4U0U0</accession>
<organism evidence="3 4">
    <name type="scientific">Thiohalorhabdus methylotrophus</name>
    <dbReference type="NCBI Taxonomy" id="3242694"/>
    <lineage>
        <taxon>Bacteria</taxon>
        <taxon>Pseudomonadati</taxon>
        <taxon>Pseudomonadota</taxon>
        <taxon>Gammaproteobacteria</taxon>
        <taxon>Thiohalorhabdales</taxon>
        <taxon>Thiohalorhabdaceae</taxon>
        <taxon>Thiohalorhabdus</taxon>
    </lineage>
</organism>